<gene>
    <name evidence="1" type="ORF">C9J12_21425</name>
</gene>
<reference evidence="1 2" key="1">
    <citation type="submission" date="2018-01" db="EMBL/GenBank/DDBJ databases">
        <title>Whole genome sequencing of Histamine producing bacteria.</title>
        <authorList>
            <person name="Butler K."/>
        </authorList>
    </citation>
    <scope>NUCLEOTIDE SEQUENCE [LARGE SCALE GENOMIC DNA]</scope>
    <source>
        <strain evidence="1 2">JCM 12947</strain>
    </source>
</reference>
<name>A0A2T3JAE3_9GAMM</name>
<dbReference type="EMBL" id="PYMJ01000027">
    <property type="protein sequence ID" value="PSU45801.1"/>
    <property type="molecule type" value="Genomic_DNA"/>
</dbReference>
<comment type="caution">
    <text evidence="1">The sequence shown here is derived from an EMBL/GenBank/DDBJ whole genome shotgun (WGS) entry which is preliminary data.</text>
</comment>
<accession>A0A2T3JAE3</accession>
<dbReference type="RefSeq" id="WP_107244563.1">
    <property type="nucleotide sequence ID" value="NZ_PYMJ01000027.1"/>
</dbReference>
<organism evidence="1 2">
    <name type="scientific">Photobacterium frigidiphilum</name>
    <dbReference type="NCBI Taxonomy" id="264736"/>
    <lineage>
        <taxon>Bacteria</taxon>
        <taxon>Pseudomonadati</taxon>
        <taxon>Pseudomonadota</taxon>
        <taxon>Gammaproteobacteria</taxon>
        <taxon>Vibrionales</taxon>
        <taxon>Vibrionaceae</taxon>
        <taxon>Photobacterium</taxon>
    </lineage>
</organism>
<evidence type="ECO:0008006" key="3">
    <source>
        <dbReference type="Google" id="ProtNLM"/>
    </source>
</evidence>
<evidence type="ECO:0000313" key="1">
    <source>
        <dbReference type="EMBL" id="PSU45801.1"/>
    </source>
</evidence>
<sequence>MKSYWVVGASWGGVEHQDEKFIEQGIWMLGWGESEQPAQYKKASQMKPGDRIAIKRMKGGGRTGIKIFHLGVIKGVILETDKVICTVDWVATDLDRDIEESKGCFKSIHGPFEHNQWVEKVFCL</sequence>
<protein>
    <recommendedName>
        <fullName evidence="3">Phage associated protein</fullName>
    </recommendedName>
</protein>
<dbReference type="AlphaFoldDB" id="A0A2T3JAE3"/>
<dbReference type="Proteomes" id="UP000240987">
    <property type="component" value="Unassembled WGS sequence"/>
</dbReference>
<proteinExistence type="predicted"/>
<keyword evidence="2" id="KW-1185">Reference proteome</keyword>
<dbReference type="OrthoDB" id="6400032at2"/>
<evidence type="ECO:0000313" key="2">
    <source>
        <dbReference type="Proteomes" id="UP000240987"/>
    </source>
</evidence>